<keyword evidence="6" id="KW-1185">Reference proteome</keyword>
<comment type="similarity">
    <text evidence="1">Belongs to the AB hydrolase superfamily.</text>
</comment>
<evidence type="ECO:0000259" key="4">
    <source>
        <dbReference type="Pfam" id="PF12740"/>
    </source>
</evidence>
<name>A0ABR7LG92_9PSEU</name>
<feature type="chain" id="PRO_5045400203" evidence="3">
    <location>
        <begin position="27"/>
        <end position="283"/>
    </location>
</feature>
<sequence length="283" mass="29541">MPTLSRRLAVAAAAVAVVFVSVDASAAENPHQRGPNPTVAALEAAAGPFAVAKVSVPGGHGFGGGTITYPTDTSQGTFGAVAVSPGFIESEGAIAWFGPRLASHGFVVITISTNGLFDQPDARGAQLLAALDYVTKSSAVRDRVDPARLAVMGHSMGGGGALYATAQRPALKASIPLLAWSNTKSWGSVRVPTMVIGAENDFIASVGSHSEPFYQSLGGEKAYLEMNDADHFVTNSPTPTVGKLTVSWLKRFMDNDTRYDQFLCPAPPVGGPISEYRDTCPYI</sequence>
<gene>
    <name evidence="5" type="ORF">GPZ80_31825</name>
</gene>
<dbReference type="GO" id="GO:0016787">
    <property type="term" value="F:hydrolase activity"/>
    <property type="evidence" value="ECO:0007669"/>
    <property type="project" value="UniProtKB-KW"/>
</dbReference>
<organism evidence="5 6">
    <name type="scientific">Actinokineospora xionganensis</name>
    <dbReference type="NCBI Taxonomy" id="2684470"/>
    <lineage>
        <taxon>Bacteria</taxon>
        <taxon>Bacillati</taxon>
        <taxon>Actinomycetota</taxon>
        <taxon>Actinomycetes</taxon>
        <taxon>Pseudonocardiales</taxon>
        <taxon>Pseudonocardiaceae</taxon>
        <taxon>Actinokineospora</taxon>
    </lineage>
</organism>
<dbReference type="PANTHER" id="PTHR22946:SF9">
    <property type="entry name" value="POLYKETIDE TRANSFERASE AF380"/>
    <property type="match status" value="1"/>
</dbReference>
<evidence type="ECO:0000313" key="5">
    <source>
        <dbReference type="EMBL" id="MBC6451736.1"/>
    </source>
</evidence>
<comment type="caution">
    <text evidence="5">The sequence shown here is derived from an EMBL/GenBank/DDBJ whole genome shotgun (WGS) entry which is preliminary data.</text>
</comment>
<accession>A0ABR7LG92</accession>
<proteinExistence type="inferred from homology"/>
<dbReference type="RefSeq" id="WP_187224800.1">
    <property type="nucleotide sequence ID" value="NZ_JABVED010000048.1"/>
</dbReference>
<protein>
    <submittedName>
        <fullName evidence="5">Alpha/beta hydrolase</fullName>
    </submittedName>
</protein>
<dbReference type="InterPro" id="IPR029058">
    <property type="entry name" value="AB_hydrolase_fold"/>
</dbReference>
<dbReference type="InterPro" id="IPR041127">
    <property type="entry name" value="PET_hydrolase/cutinase-like"/>
</dbReference>
<dbReference type="PANTHER" id="PTHR22946">
    <property type="entry name" value="DIENELACTONE HYDROLASE DOMAIN-CONTAINING PROTEIN-RELATED"/>
    <property type="match status" value="1"/>
</dbReference>
<evidence type="ECO:0000313" key="6">
    <source>
        <dbReference type="Proteomes" id="UP000734823"/>
    </source>
</evidence>
<dbReference type="Pfam" id="PF12740">
    <property type="entry name" value="PETase"/>
    <property type="match status" value="1"/>
</dbReference>
<evidence type="ECO:0000256" key="1">
    <source>
        <dbReference type="ARBA" id="ARBA00008645"/>
    </source>
</evidence>
<dbReference type="SUPFAM" id="SSF53474">
    <property type="entry name" value="alpha/beta-Hydrolases"/>
    <property type="match status" value="1"/>
</dbReference>
<feature type="signal peptide" evidence="3">
    <location>
        <begin position="1"/>
        <end position="26"/>
    </location>
</feature>
<dbReference type="Gene3D" id="3.40.50.1820">
    <property type="entry name" value="alpha/beta hydrolase"/>
    <property type="match status" value="1"/>
</dbReference>
<dbReference type="EMBL" id="JABVED010000048">
    <property type="protein sequence ID" value="MBC6451736.1"/>
    <property type="molecule type" value="Genomic_DNA"/>
</dbReference>
<dbReference type="Proteomes" id="UP000734823">
    <property type="component" value="Unassembled WGS sequence"/>
</dbReference>
<feature type="domain" description="PET hydrolase/cutinase-like" evidence="4">
    <location>
        <begin position="26"/>
        <end position="281"/>
    </location>
</feature>
<evidence type="ECO:0000256" key="3">
    <source>
        <dbReference type="SAM" id="SignalP"/>
    </source>
</evidence>
<keyword evidence="2 5" id="KW-0378">Hydrolase</keyword>
<reference evidence="5 6" key="1">
    <citation type="submission" date="2020-06" db="EMBL/GenBank/DDBJ databases">
        <title>Actinokineospora xiongansis sp. nov., isolated from soil of Baiyangdian.</title>
        <authorList>
            <person name="Zhang X."/>
        </authorList>
    </citation>
    <scope>NUCLEOTIDE SEQUENCE [LARGE SCALE GENOMIC DNA]</scope>
    <source>
        <strain evidence="5 6">HBU206404</strain>
    </source>
</reference>
<dbReference type="InterPro" id="IPR050261">
    <property type="entry name" value="FrsA_esterase"/>
</dbReference>
<evidence type="ECO:0000256" key="2">
    <source>
        <dbReference type="ARBA" id="ARBA00022801"/>
    </source>
</evidence>
<keyword evidence="3" id="KW-0732">Signal</keyword>